<keyword evidence="4" id="KW-1185">Reference proteome</keyword>
<evidence type="ECO:0000256" key="1">
    <source>
        <dbReference type="SAM" id="MobiDB-lite"/>
    </source>
</evidence>
<dbReference type="Proteomes" id="UP001209083">
    <property type="component" value="Chromosome"/>
</dbReference>
<evidence type="ECO:0000313" key="3">
    <source>
        <dbReference type="EMBL" id="WGW11920.1"/>
    </source>
</evidence>
<reference evidence="3 4" key="1">
    <citation type="submission" date="2023-05" db="EMBL/GenBank/DDBJ databases">
        <title>Lithophilousrod everest ZFBP1038 complete genpme.</title>
        <authorList>
            <person name="Tian M."/>
        </authorList>
    </citation>
    <scope>NUCLEOTIDE SEQUENCE [LARGE SCALE GENOMIC DNA]</scope>
    <source>
        <strain evidence="3 4">ZFBP1038</strain>
    </source>
</reference>
<keyword evidence="2" id="KW-1133">Transmembrane helix</keyword>
<sequence>MESRSGPDEAESGVGAREVTVGIIADPGLPTMILEQLSDRLVDTFTERVDRSVSWKLETSRDILPLNDKGEVPLEAVTERMRAKHGWDLMVYLTDLPRLHNGEPLVCDINAPGHAALISVPALGILRVSRRALRVIVEALRVMISDDDDPSADVVINSAAGARLAPIRHGPSGETANSFFQLKGVRGYVRLLTGMVRSNRPWRLLPSLSGALAASAATGAFGVFYTSIWTMADHLSPARLAMISLFAIGIMATWLIAHNNLWERPSGHAPRRRAVLYNSFTIGTVATGVIIMYLTLYLVLFLAALAVINVDFLASQLGHDADAWDYLSLTWLSASMGAVAGALGSSFDNEEAIRSATYSRRENERHKLIEARDNDSGDDEARDNESGDDTA</sequence>
<keyword evidence="2" id="KW-0812">Transmembrane</keyword>
<name>A0ABY8QU50_9MICO</name>
<organism evidence="3 4">
    <name type="scientific">Saxibacter everestensis</name>
    <dbReference type="NCBI Taxonomy" id="2909229"/>
    <lineage>
        <taxon>Bacteria</taxon>
        <taxon>Bacillati</taxon>
        <taxon>Actinomycetota</taxon>
        <taxon>Actinomycetes</taxon>
        <taxon>Micrococcales</taxon>
        <taxon>Brevibacteriaceae</taxon>
        <taxon>Saxibacter</taxon>
    </lineage>
</organism>
<proteinExistence type="predicted"/>
<feature type="compositionally biased region" description="Acidic residues" evidence="1">
    <location>
        <begin position="376"/>
        <end position="391"/>
    </location>
</feature>
<dbReference type="RefSeq" id="WP_349638716.1">
    <property type="nucleotide sequence ID" value="NZ_CP090958.1"/>
</dbReference>
<feature type="compositionally biased region" description="Basic and acidic residues" evidence="1">
    <location>
        <begin position="364"/>
        <end position="375"/>
    </location>
</feature>
<accession>A0ABY8QU50</accession>
<feature type="transmembrane region" description="Helical" evidence="2">
    <location>
        <begin position="240"/>
        <end position="262"/>
    </location>
</feature>
<dbReference type="EMBL" id="CP090958">
    <property type="protein sequence ID" value="WGW11920.1"/>
    <property type="molecule type" value="Genomic_DNA"/>
</dbReference>
<feature type="transmembrane region" description="Helical" evidence="2">
    <location>
        <begin position="204"/>
        <end position="228"/>
    </location>
</feature>
<evidence type="ECO:0000256" key="2">
    <source>
        <dbReference type="SAM" id="Phobius"/>
    </source>
</evidence>
<gene>
    <name evidence="3" type="ORF">LWF01_17815</name>
</gene>
<feature type="transmembrane region" description="Helical" evidence="2">
    <location>
        <begin position="326"/>
        <end position="344"/>
    </location>
</feature>
<evidence type="ECO:0000313" key="4">
    <source>
        <dbReference type="Proteomes" id="UP001209083"/>
    </source>
</evidence>
<keyword evidence="2" id="KW-0472">Membrane</keyword>
<protein>
    <recommendedName>
        <fullName evidence="5">DUF2267 domain-containing protein</fullName>
    </recommendedName>
</protein>
<feature type="transmembrane region" description="Helical" evidence="2">
    <location>
        <begin position="274"/>
        <end position="306"/>
    </location>
</feature>
<evidence type="ECO:0008006" key="5">
    <source>
        <dbReference type="Google" id="ProtNLM"/>
    </source>
</evidence>
<feature type="region of interest" description="Disordered" evidence="1">
    <location>
        <begin position="364"/>
        <end position="391"/>
    </location>
</feature>